<evidence type="ECO:0000313" key="1">
    <source>
        <dbReference type="EMBL" id="SHI05708.1"/>
    </source>
</evidence>
<proteinExistence type="predicted"/>
<reference evidence="1 2" key="1">
    <citation type="submission" date="2016-11" db="EMBL/GenBank/DDBJ databases">
        <authorList>
            <person name="Jaros S."/>
            <person name="Januszkiewicz K."/>
            <person name="Wedrychowicz H."/>
        </authorList>
    </citation>
    <scope>NUCLEOTIDE SEQUENCE [LARGE SCALE GENOMIC DNA]</scope>
    <source>
        <strain evidence="1 2">GAS138</strain>
    </source>
</reference>
<dbReference type="Proteomes" id="UP000189796">
    <property type="component" value="Chromosome I"/>
</dbReference>
<evidence type="ECO:0000313" key="2">
    <source>
        <dbReference type="Proteomes" id="UP000189796"/>
    </source>
</evidence>
<dbReference type="RefSeq" id="WP_154072728.1">
    <property type="nucleotide sequence ID" value="NZ_LT670817.1"/>
</dbReference>
<dbReference type="EMBL" id="LT670817">
    <property type="protein sequence ID" value="SHI05708.1"/>
    <property type="molecule type" value="Genomic_DNA"/>
</dbReference>
<accession>A0A1M5Y1N7</accession>
<dbReference type="AlphaFoldDB" id="A0A1M5Y1N7"/>
<sequence length="100" mass="10827">MRRRELLGVIGVAAAWPVVARAQQGTVIAILGTGAADSPSSKTQMELLGAGMRELGLFEGKDYVFVARHFSGKTEHFRAPAFRAVRLLHDKGVARPRLNA</sequence>
<gene>
    <name evidence="1" type="ORF">SAMN05443248_7818</name>
</gene>
<organism evidence="1 2">
    <name type="scientific">Bradyrhizobium erythrophlei</name>
    <dbReference type="NCBI Taxonomy" id="1437360"/>
    <lineage>
        <taxon>Bacteria</taxon>
        <taxon>Pseudomonadati</taxon>
        <taxon>Pseudomonadota</taxon>
        <taxon>Alphaproteobacteria</taxon>
        <taxon>Hyphomicrobiales</taxon>
        <taxon>Nitrobacteraceae</taxon>
        <taxon>Bradyrhizobium</taxon>
    </lineage>
</organism>
<protein>
    <submittedName>
        <fullName evidence="1">Uncharacterized protein</fullName>
    </submittedName>
</protein>
<name>A0A1M5Y1N7_9BRAD</name>